<dbReference type="GO" id="GO:0009251">
    <property type="term" value="P:glucan catabolic process"/>
    <property type="evidence" value="ECO:0007669"/>
    <property type="project" value="TreeGrafter"/>
</dbReference>
<dbReference type="Pfam" id="PF14310">
    <property type="entry name" value="Fn3-like"/>
    <property type="match status" value="1"/>
</dbReference>
<evidence type="ECO:0000256" key="2">
    <source>
        <dbReference type="ARBA" id="ARBA00004987"/>
    </source>
</evidence>
<dbReference type="EMBL" id="CP090167">
    <property type="protein sequence ID" value="UJO17757.1"/>
    <property type="molecule type" value="Genomic_DNA"/>
</dbReference>
<feature type="signal peptide" evidence="11">
    <location>
        <begin position="1"/>
        <end position="17"/>
    </location>
</feature>
<evidence type="ECO:0000256" key="4">
    <source>
        <dbReference type="ARBA" id="ARBA00012744"/>
    </source>
</evidence>
<reference evidence="13" key="1">
    <citation type="submission" date="2016-10" db="EMBL/GenBank/DDBJ databases">
        <title>Novel effectors identified in the apoplast of Cladosporium fulvum-infected tomato.</title>
        <authorList>
            <person name="Mesarich C.H."/>
            <person name="de Wit P.J.G.M."/>
        </authorList>
    </citation>
    <scope>NUCLEOTIDE SEQUENCE</scope>
    <source>
        <strain evidence="13">0WU</strain>
    </source>
</reference>
<keyword evidence="5" id="KW-0378">Hydrolase</keyword>
<name>A0A1P8YXT1_PASFU</name>
<dbReference type="Proteomes" id="UP000756132">
    <property type="component" value="Chromosome 5"/>
</dbReference>
<evidence type="ECO:0000259" key="12">
    <source>
        <dbReference type="SMART" id="SM01217"/>
    </source>
</evidence>
<evidence type="ECO:0000313" key="13">
    <source>
        <dbReference type="EMBL" id="AQA29329.1"/>
    </source>
</evidence>
<evidence type="ECO:0000313" key="15">
    <source>
        <dbReference type="Proteomes" id="UP000756132"/>
    </source>
</evidence>
<comment type="catalytic activity">
    <reaction evidence="1">
        <text>Hydrolysis of terminal, non-reducing beta-D-glucosyl residues with release of beta-D-glucose.</text>
        <dbReference type="EC" id="3.2.1.21"/>
    </reaction>
</comment>
<dbReference type="GO" id="GO:0008422">
    <property type="term" value="F:beta-glucosidase activity"/>
    <property type="evidence" value="ECO:0007669"/>
    <property type="project" value="UniProtKB-EC"/>
</dbReference>
<dbReference type="GeneID" id="71985933"/>
<feature type="region of interest" description="Disordered" evidence="10">
    <location>
        <begin position="24"/>
        <end position="63"/>
    </location>
</feature>
<dbReference type="OrthoDB" id="416222at2759"/>
<dbReference type="Gene3D" id="2.60.40.10">
    <property type="entry name" value="Immunoglobulins"/>
    <property type="match status" value="1"/>
</dbReference>
<dbReference type="EC" id="3.2.1.21" evidence="4"/>
<dbReference type="InterPro" id="IPR001764">
    <property type="entry name" value="Glyco_hydro_3_N"/>
</dbReference>
<dbReference type="InterPro" id="IPR002772">
    <property type="entry name" value="Glyco_hydro_3_C"/>
</dbReference>
<dbReference type="RefSeq" id="XP_047762123.1">
    <property type="nucleotide sequence ID" value="XM_047905203.1"/>
</dbReference>
<evidence type="ECO:0000256" key="10">
    <source>
        <dbReference type="SAM" id="MobiDB-lite"/>
    </source>
</evidence>
<dbReference type="PRINTS" id="PR00133">
    <property type="entry name" value="GLHYDRLASE3"/>
</dbReference>
<evidence type="ECO:0000256" key="7">
    <source>
        <dbReference type="ARBA" id="ARBA00023277"/>
    </source>
</evidence>
<proteinExistence type="inferred from homology"/>
<dbReference type="Gene3D" id="3.20.20.300">
    <property type="entry name" value="Glycoside hydrolase, family 3, N-terminal domain"/>
    <property type="match status" value="1"/>
</dbReference>
<evidence type="ECO:0000256" key="6">
    <source>
        <dbReference type="ARBA" id="ARBA00023180"/>
    </source>
</evidence>
<accession>A0A1P8YXT1</accession>
<dbReference type="EMBL" id="KX943158">
    <property type="protein sequence ID" value="AQA29329.1"/>
    <property type="molecule type" value="Genomic_DNA"/>
</dbReference>
<dbReference type="InterPro" id="IPR026891">
    <property type="entry name" value="Fn3-like"/>
</dbReference>
<feature type="domain" description="Fibronectin type III-like" evidence="12">
    <location>
        <begin position="811"/>
        <end position="879"/>
    </location>
</feature>
<dbReference type="AlphaFoldDB" id="A0A1P8YXT1"/>
<keyword evidence="7" id="KW-0119">Carbohydrate metabolism</keyword>
<dbReference type="InterPro" id="IPR036881">
    <property type="entry name" value="Glyco_hydro_3_C_sf"/>
</dbReference>
<dbReference type="Pfam" id="PF01915">
    <property type="entry name" value="Glyco_hydro_3_C"/>
    <property type="match status" value="1"/>
</dbReference>
<dbReference type="Gene3D" id="3.40.50.1700">
    <property type="entry name" value="Glycoside hydrolase family 3 C-terminal domain"/>
    <property type="match status" value="1"/>
</dbReference>
<organism evidence="13">
    <name type="scientific">Passalora fulva</name>
    <name type="common">Tomato leaf mold</name>
    <name type="synonym">Cladosporium fulvum</name>
    <dbReference type="NCBI Taxonomy" id="5499"/>
    <lineage>
        <taxon>Eukaryota</taxon>
        <taxon>Fungi</taxon>
        <taxon>Dikarya</taxon>
        <taxon>Ascomycota</taxon>
        <taxon>Pezizomycotina</taxon>
        <taxon>Dothideomycetes</taxon>
        <taxon>Dothideomycetidae</taxon>
        <taxon>Mycosphaerellales</taxon>
        <taxon>Mycosphaerellaceae</taxon>
        <taxon>Fulvia</taxon>
    </lineage>
</organism>
<protein>
    <recommendedName>
        <fullName evidence="4">beta-glucosidase</fullName>
        <ecNumber evidence="4">3.2.1.21</ecNumber>
    </recommendedName>
</protein>
<reference evidence="14" key="3">
    <citation type="journal article" date="2022" name="Microb. Genom.">
        <title>A chromosome-scale genome assembly of the tomato pathogen Cladosporium fulvum reveals a compartmentalized genome architecture and the presence of a dispensable chromosome.</title>
        <authorList>
            <person name="Zaccaron A.Z."/>
            <person name="Chen L.H."/>
            <person name="Samaras A."/>
            <person name="Stergiopoulos I."/>
        </authorList>
    </citation>
    <scope>NUCLEOTIDE SEQUENCE</scope>
    <source>
        <strain evidence="14">Race5_Kim</strain>
    </source>
</reference>
<evidence type="ECO:0000256" key="1">
    <source>
        <dbReference type="ARBA" id="ARBA00000448"/>
    </source>
</evidence>
<dbReference type="Pfam" id="PF00933">
    <property type="entry name" value="Glyco_hydro_3"/>
    <property type="match status" value="1"/>
</dbReference>
<keyword evidence="6" id="KW-0325">Glycoprotein</keyword>
<dbReference type="SUPFAM" id="SSF52279">
    <property type="entry name" value="Beta-D-glucan exohydrolase, C-terminal domain"/>
    <property type="match status" value="1"/>
</dbReference>
<keyword evidence="8" id="KW-0326">Glycosidase</keyword>
<gene>
    <name evidence="14" type="ORF">CLAFUR5_06055</name>
</gene>
<dbReference type="SUPFAM" id="SSF51445">
    <property type="entry name" value="(Trans)glycosidases"/>
    <property type="match status" value="1"/>
</dbReference>
<sequence length="889" mass="95792">MKASIAAVLSAAFAVLAQEGNDTAPFPDTTYPDAISPNPAAVAGAQSNQTSPPGYPSPWSSGKGDWAAAHEKAVALVSQLTLEEKVNLTTGTGWSLEQCVGNTGGLPRLGIRGFCYQDSPTGLRFTDFNSAFESGVNVAATWDRSLAYLRGVAMGEEFRDKGVDGALAPVAGPLGRSPAGGRNWEGFSPDPYLTGQLFAESVKGIQSTGQMAVGKHYIGNEQEHFRQVPESIGFGLGNITYPGSSNIDDQTLHELYLWPFADAVRAGMVSVMCSYNRVNNSDACQNSYLINHILKGELGFQGYVLSDWQAQHSGVSSTLAGLDVSMPGDIVFDSSTSYNGANLTIAVLNRTVPQWRLDDMVVRILSSWYYVGGDETRKEINFNSWTPDTFGSVYAFAGPDYGYGQVNEHVDVRGEHSRVIRQIGAASTILLKNVNGTLPLTAKEKLTAVFGEDAGPNPWGPNGCADRGCYQGTNAMGWGSGTANFPYLVTPDTAIQGEVLEQSSAYESIIHNGALAQIQALAKKASQVAGVCLAFAGADSGEGFLMPDYNYGDRNNLTFWQGAEAMIANVTANCNNTILVIHSVGAIDIQQWKDHENVTAIVWAGLPGEQSGYALTDVLYGRVNPGAKLPYTIGQNRTDYGTDLLYKPNGPVPQFDFQEGVFIDYRRFDHADIEPTYEFGFGLSYTTFSYSNLKVNKLDVGEYTPTTGSTTAAPTYGTINNDPSSHVFPDNSTFRRVPFFIYPWLNSTDLEASYGYTDYGDNSFVPEGAQNGGPQPLHPAGGAPGGNPQLWDTLYNVTVTITNTGDVAGEEVAQLYVSLGGPYDPKIVLRGFEKVSIQPGESTDVHFDLHRRDLSNWDTISQNWVISEHAKTVYVGASSRILPLNAALE</sequence>
<comment type="similarity">
    <text evidence="3">Belongs to the glycosyl hydrolase 3 family.</text>
</comment>
<dbReference type="InterPro" id="IPR013783">
    <property type="entry name" value="Ig-like_fold"/>
</dbReference>
<dbReference type="PANTHER" id="PTHR42715">
    <property type="entry name" value="BETA-GLUCOSIDASE"/>
    <property type="match status" value="1"/>
</dbReference>
<dbReference type="OMA" id="YYPSPWA"/>
<evidence type="ECO:0000256" key="8">
    <source>
        <dbReference type="ARBA" id="ARBA00023295"/>
    </source>
</evidence>
<feature type="chain" id="PRO_5040573468" description="beta-glucosidase" evidence="11">
    <location>
        <begin position="18"/>
        <end position="889"/>
    </location>
</feature>
<evidence type="ECO:0000256" key="5">
    <source>
        <dbReference type="ARBA" id="ARBA00022801"/>
    </source>
</evidence>
<keyword evidence="15" id="KW-1185">Reference proteome</keyword>
<evidence type="ECO:0000313" key="14">
    <source>
        <dbReference type="EMBL" id="UJO17757.1"/>
    </source>
</evidence>
<evidence type="ECO:0000256" key="3">
    <source>
        <dbReference type="ARBA" id="ARBA00005336"/>
    </source>
</evidence>
<dbReference type="FunFam" id="3.20.20.300:FF:000002">
    <property type="entry name" value="Probable beta-glucosidase"/>
    <property type="match status" value="1"/>
</dbReference>
<evidence type="ECO:0000256" key="9">
    <source>
        <dbReference type="ARBA" id="ARBA00023326"/>
    </source>
</evidence>
<comment type="pathway">
    <text evidence="2">Glycan metabolism; cellulose degradation.</text>
</comment>
<dbReference type="InterPro" id="IPR050288">
    <property type="entry name" value="Cellulose_deg_GH3"/>
</dbReference>
<keyword evidence="9" id="KW-0624">Polysaccharide degradation</keyword>
<dbReference type="InterPro" id="IPR036962">
    <property type="entry name" value="Glyco_hydro_3_N_sf"/>
</dbReference>
<evidence type="ECO:0000256" key="11">
    <source>
        <dbReference type="SAM" id="SignalP"/>
    </source>
</evidence>
<dbReference type="KEGG" id="ffu:CLAFUR5_06055"/>
<dbReference type="InterPro" id="IPR017853">
    <property type="entry name" value="GH"/>
</dbReference>
<dbReference type="FunFam" id="3.40.50.1700:FF:000003">
    <property type="entry name" value="Probable beta-glucosidase"/>
    <property type="match status" value="1"/>
</dbReference>
<dbReference type="PANTHER" id="PTHR42715:SF29">
    <property type="entry name" value="BETA-GLUCOSIDASE A-RELATED"/>
    <property type="match status" value="1"/>
</dbReference>
<dbReference type="SMART" id="SM01217">
    <property type="entry name" value="Fn3_like"/>
    <property type="match status" value="1"/>
</dbReference>
<keyword evidence="11" id="KW-0732">Signal</keyword>
<feature type="region of interest" description="Disordered" evidence="10">
    <location>
        <begin position="765"/>
        <end position="785"/>
    </location>
</feature>
<reference evidence="14" key="2">
    <citation type="submission" date="2021-12" db="EMBL/GenBank/DDBJ databases">
        <authorList>
            <person name="Zaccaron A."/>
            <person name="Stergiopoulos I."/>
        </authorList>
    </citation>
    <scope>NUCLEOTIDE SEQUENCE</scope>
    <source>
        <strain evidence="14">Race5_Kim</strain>
    </source>
</reference>